<dbReference type="AlphaFoldDB" id="A0A401IUT8"/>
<protein>
    <submittedName>
        <fullName evidence="1">Uncharacterized protein</fullName>
    </submittedName>
</protein>
<accession>A0A401IUT8</accession>
<reference evidence="1 2" key="1">
    <citation type="journal article" date="2019" name="Int. J. Syst. Evol. Microbiol.">
        <title>Lactobacillus salitolerans sp. nov., a novel lactic acid bacterium isolated from spent mushroom substrates.</title>
        <authorList>
            <person name="Tohno M."/>
            <person name="Tanizawa Y."/>
            <person name="Kojima Y."/>
            <person name="Sakamoto M."/>
            <person name="Nakamura Y."/>
            <person name="Ohkuma M."/>
            <person name="Kobayashi H."/>
        </authorList>
    </citation>
    <scope>NUCLEOTIDE SEQUENCE [LARGE SCALE GENOMIC DNA]</scope>
    <source>
        <strain evidence="1 2">YK43</strain>
    </source>
</reference>
<sequence>MAQLKVDEAGYTSEVNSAKTAADSLAAKNGVDKPSGGLKVRTVSQMWESYDQLTSAINKYAHLVTYDVGRFKQAGRNQVELNSSYGKKEGK</sequence>
<keyword evidence="2" id="KW-1185">Reference proteome</keyword>
<organism evidence="1 2">
    <name type="scientific">Ligilactobacillus salitolerans</name>
    <dbReference type="NCBI Taxonomy" id="1808352"/>
    <lineage>
        <taxon>Bacteria</taxon>
        <taxon>Bacillati</taxon>
        <taxon>Bacillota</taxon>
        <taxon>Bacilli</taxon>
        <taxon>Lactobacillales</taxon>
        <taxon>Lactobacillaceae</taxon>
        <taxon>Ligilactobacillus</taxon>
    </lineage>
</organism>
<gene>
    <name evidence="1" type="ORF">LFYK43_17270</name>
</gene>
<dbReference type="EMBL" id="BFFP01000030">
    <property type="protein sequence ID" value="GBG95268.1"/>
    <property type="molecule type" value="Genomic_DNA"/>
</dbReference>
<name>A0A401IUT8_9LACO</name>
<proteinExistence type="predicted"/>
<dbReference type="RefSeq" id="WP_124977425.1">
    <property type="nucleotide sequence ID" value="NZ_BFFP01000030.1"/>
</dbReference>
<dbReference type="OrthoDB" id="9916163at2"/>
<dbReference type="Proteomes" id="UP000286848">
    <property type="component" value="Unassembled WGS sequence"/>
</dbReference>
<evidence type="ECO:0000313" key="1">
    <source>
        <dbReference type="EMBL" id="GBG95268.1"/>
    </source>
</evidence>
<comment type="caution">
    <text evidence="1">The sequence shown here is derived from an EMBL/GenBank/DDBJ whole genome shotgun (WGS) entry which is preliminary data.</text>
</comment>
<evidence type="ECO:0000313" key="2">
    <source>
        <dbReference type="Proteomes" id="UP000286848"/>
    </source>
</evidence>